<evidence type="ECO:0000256" key="1">
    <source>
        <dbReference type="SAM" id="SignalP"/>
    </source>
</evidence>
<gene>
    <name evidence="2" type="ORF">N7G274_003700</name>
</gene>
<dbReference type="Proteomes" id="UP001590950">
    <property type="component" value="Unassembled WGS sequence"/>
</dbReference>
<organism evidence="2 3">
    <name type="scientific">Stereocaulon virgatum</name>
    <dbReference type="NCBI Taxonomy" id="373712"/>
    <lineage>
        <taxon>Eukaryota</taxon>
        <taxon>Fungi</taxon>
        <taxon>Dikarya</taxon>
        <taxon>Ascomycota</taxon>
        <taxon>Pezizomycotina</taxon>
        <taxon>Lecanoromycetes</taxon>
        <taxon>OSLEUM clade</taxon>
        <taxon>Lecanoromycetidae</taxon>
        <taxon>Lecanorales</taxon>
        <taxon>Lecanorineae</taxon>
        <taxon>Stereocaulaceae</taxon>
        <taxon>Stereocaulon</taxon>
    </lineage>
</organism>
<proteinExistence type="predicted"/>
<feature type="signal peptide" evidence="1">
    <location>
        <begin position="1"/>
        <end position="19"/>
    </location>
</feature>
<keyword evidence="1" id="KW-0732">Signal</keyword>
<reference evidence="2 3" key="1">
    <citation type="submission" date="2024-09" db="EMBL/GenBank/DDBJ databases">
        <title>Rethinking Asexuality: The Enigmatic Case of Functional Sexual Genes in Lepraria (Stereocaulaceae).</title>
        <authorList>
            <person name="Doellman M."/>
            <person name="Sun Y."/>
            <person name="Barcenas-Pena A."/>
            <person name="Lumbsch H.T."/>
            <person name="Grewe F."/>
        </authorList>
    </citation>
    <scope>NUCLEOTIDE SEQUENCE [LARGE SCALE GENOMIC DNA]</scope>
    <source>
        <strain evidence="2 3">Mercado 3170</strain>
    </source>
</reference>
<evidence type="ECO:0000313" key="2">
    <source>
        <dbReference type="EMBL" id="KAL2043394.1"/>
    </source>
</evidence>
<feature type="chain" id="PRO_5045990341" evidence="1">
    <location>
        <begin position="20"/>
        <end position="67"/>
    </location>
</feature>
<sequence>MHVQAVILAATALVSQVYCQTPADTQPSTSGNFPVVYGTTKVTPGIVLDIALTNMFPSFSYVPASTT</sequence>
<keyword evidence="3" id="KW-1185">Reference proteome</keyword>
<evidence type="ECO:0000313" key="3">
    <source>
        <dbReference type="Proteomes" id="UP001590950"/>
    </source>
</evidence>
<accession>A0ABR4AC15</accession>
<protein>
    <submittedName>
        <fullName evidence="2">Uncharacterized protein</fullName>
    </submittedName>
</protein>
<name>A0ABR4AC15_9LECA</name>
<comment type="caution">
    <text evidence="2">The sequence shown here is derived from an EMBL/GenBank/DDBJ whole genome shotgun (WGS) entry which is preliminary data.</text>
</comment>
<dbReference type="EMBL" id="JBEFKJ010000011">
    <property type="protein sequence ID" value="KAL2043394.1"/>
    <property type="molecule type" value="Genomic_DNA"/>
</dbReference>